<name>A0AA40F5F7_9PEZI</name>
<dbReference type="AlphaFoldDB" id="A0AA40F5F7"/>
<keyword evidence="2" id="KW-1185">Reference proteome</keyword>
<reference evidence="1" key="1">
    <citation type="submission" date="2023-06" db="EMBL/GenBank/DDBJ databases">
        <title>Genome-scale phylogeny and comparative genomics of the fungal order Sordariales.</title>
        <authorList>
            <consortium name="Lawrence Berkeley National Laboratory"/>
            <person name="Hensen N."/>
            <person name="Bonometti L."/>
            <person name="Westerberg I."/>
            <person name="Brannstrom I.O."/>
            <person name="Guillou S."/>
            <person name="Cros-Aarteil S."/>
            <person name="Calhoun S."/>
            <person name="Haridas S."/>
            <person name="Kuo A."/>
            <person name="Mondo S."/>
            <person name="Pangilinan J."/>
            <person name="Riley R."/>
            <person name="LaButti K."/>
            <person name="Andreopoulos B."/>
            <person name="Lipzen A."/>
            <person name="Chen C."/>
            <person name="Yanf M."/>
            <person name="Daum C."/>
            <person name="Ng V."/>
            <person name="Clum A."/>
            <person name="Steindorff A."/>
            <person name="Ohm R."/>
            <person name="Martin F."/>
            <person name="Silar P."/>
            <person name="Natvig D."/>
            <person name="Lalanne C."/>
            <person name="Gautier V."/>
            <person name="Ament-velasquez S.L."/>
            <person name="Kruys A."/>
            <person name="Hutchinson M.I."/>
            <person name="Powell A.J."/>
            <person name="Barry K."/>
            <person name="Miller A.N."/>
            <person name="Grigoriev I.V."/>
            <person name="Debuchy R."/>
            <person name="Gladieux P."/>
            <person name="Thoren M.H."/>
            <person name="Johannesson H."/>
        </authorList>
    </citation>
    <scope>NUCLEOTIDE SEQUENCE</scope>
    <source>
        <strain evidence="1">SMH3187-1</strain>
    </source>
</reference>
<dbReference type="Proteomes" id="UP001172155">
    <property type="component" value="Unassembled WGS sequence"/>
</dbReference>
<evidence type="ECO:0000313" key="1">
    <source>
        <dbReference type="EMBL" id="KAK0751391.1"/>
    </source>
</evidence>
<proteinExistence type="predicted"/>
<evidence type="ECO:0000313" key="2">
    <source>
        <dbReference type="Proteomes" id="UP001172155"/>
    </source>
</evidence>
<sequence>MSRWSTLSMPKGKEALGPPYQLRLLVMKVLMEVGGQRKRSNSTPAPLVVLTIFTATSSLSSVRARSITPSVPPPTGILWDIPSVLSQISSWGTMYHPIGAAVDTPLLTTARPRRLSREHFTIEPVHDTVCRTFDAKETTAFDCMLRERAPSFPKRAEGEDRIIDNQPSLSAHIDRCSVGVCVPPADGTYFDDRKEEIQRRKDLVFKCASLPFSPRAATFRWR</sequence>
<protein>
    <submittedName>
        <fullName evidence="1">Uncharacterized protein</fullName>
    </submittedName>
</protein>
<comment type="caution">
    <text evidence="1">The sequence shown here is derived from an EMBL/GenBank/DDBJ whole genome shotgun (WGS) entry which is preliminary data.</text>
</comment>
<dbReference type="EMBL" id="JAUKUD010000002">
    <property type="protein sequence ID" value="KAK0751391.1"/>
    <property type="molecule type" value="Genomic_DNA"/>
</dbReference>
<gene>
    <name evidence="1" type="ORF">B0T18DRAFT_387524</name>
</gene>
<organism evidence="1 2">
    <name type="scientific">Schizothecium vesticola</name>
    <dbReference type="NCBI Taxonomy" id="314040"/>
    <lineage>
        <taxon>Eukaryota</taxon>
        <taxon>Fungi</taxon>
        <taxon>Dikarya</taxon>
        <taxon>Ascomycota</taxon>
        <taxon>Pezizomycotina</taxon>
        <taxon>Sordariomycetes</taxon>
        <taxon>Sordariomycetidae</taxon>
        <taxon>Sordariales</taxon>
        <taxon>Schizotheciaceae</taxon>
        <taxon>Schizothecium</taxon>
    </lineage>
</organism>
<accession>A0AA40F5F7</accession>